<dbReference type="Pfam" id="PF00565">
    <property type="entry name" value="SNase"/>
    <property type="match status" value="1"/>
</dbReference>
<protein>
    <recommendedName>
        <fullName evidence="1">TNase-like domain-containing protein</fullName>
    </recommendedName>
</protein>
<dbReference type="InterPro" id="IPR035437">
    <property type="entry name" value="SNase_OB-fold_sf"/>
</dbReference>
<dbReference type="PROSITE" id="PS50830">
    <property type="entry name" value="TNASE_3"/>
    <property type="match status" value="1"/>
</dbReference>
<evidence type="ECO:0000313" key="2">
    <source>
        <dbReference type="EMBL" id="SVA20714.1"/>
    </source>
</evidence>
<dbReference type="SMART" id="SM00318">
    <property type="entry name" value="SNc"/>
    <property type="match status" value="1"/>
</dbReference>
<dbReference type="AlphaFoldDB" id="A0A381TY16"/>
<dbReference type="InterPro" id="IPR016071">
    <property type="entry name" value="Staphylococal_nuclease_OB-fold"/>
</dbReference>
<organism evidence="2">
    <name type="scientific">marine metagenome</name>
    <dbReference type="NCBI Taxonomy" id="408172"/>
    <lineage>
        <taxon>unclassified sequences</taxon>
        <taxon>metagenomes</taxon>
        <taxon>ecological metagenomes</taxon>
    </lineage>
</organism>
<dbReference type="GO" id="GO:0003676">
    <property type="term" value="F:nucleic acid binding"/>
    <property type="evidence" value="ECO:0007669"/>
    <property type="project" value="InterPro"/>
</dbReference>
<gene>
    <name evidence="2" type="ORF">METZ01_LOCUS73568</name>
</gene>
<dbReference type="EMBL" id="UINC01005342">
    <property type="protein sequence ID" value="SVA20714.1"/>
    <property type="molecule type" value="Genomic_DNA"/>
</dbReference>
<dbReference type="SUPFAM" id="SSF50199">
    <property type="entry name" value="Staphylococcal nuclease"/>
    <property type="match status" value="1"/>
</dbReference>
<proteinExistence type="predicted"/>
<sequence>MGWNCWCLSDYYLNKKNNTNTDLYTLEGLVLRAKVVDVYDGDTCTVIFKLNKRYEKHKVRMYGYDSPEMKPSRSDPNRDEIKKKAKYAKKLLEEKILNKIVILRCGKWDKYGRLLGTIYINGGCFSKNENVNEWMVDNNFGKPYFGGKKE</sequence>
<accession>A0A381TY16</accession>
<dbReference type="PROSITE" id="PS01284">
    <property type="entry name" value="TNASE_2"/>
    <property type="match status" value="1"/>
</dbReference>
<evidence type="ECO:0000259" key="1">
    <source>
        <dbReference type="PROSITE" id="PS50830"/>
    </source>
</evidence>
<dbReference type="GO" id="GO:0004518">
    <property type="term" value="F:nuclease activity"/>
    <property type="evidence" value="ECO:0007669"/>
    <property type="project" value="InterPro"/>
</dbReference>
<reference evidence="2" key="1">
    <citation type="submission" date="2018-05" db="EMBL/GenBank/DDBJ databases">
        <authorList>
            <person name="Lanie J.A."/>
            <person name="Ng W.-L."/>
            <person name="Kazmierczak K.M."/>
            <person name="Andrzejewski T.M."/>
            <person name="Davidsen T.M."/>
            <person name="Wayne K.J."/>
            <person name="Tettelin H."/>
            <person name="Glass J.I."/>
            <person name="Rusch D."/>
            <person name="Podicherti R."/>
            <person name="Tsui H.-C.T."/>
            <person name="Winkler M.E."/>
        </authorList>
    </citation>
    <scope>NUCLEOTIDE SEQUENCE</scope>
</reference>
<dbReference type="Gene3D" id="2.40.50.90">
    <property type="match status" value="1"/>
</dbReference>
<dbReference type="InterPro" id="IPR002071">
    <property type="entry name" value="Thermonucl_AS"/>
</dbReference>
<feature type="domain" description="TNase-like" evidence="1">
    <location>
        <begin position="29"/>
        <end position="150"/>
    </location>
</feature>
<name>A0A381TY16_9ZZZZ</name>